<accession>A0ABP9RLJ0</accession>
<feature type="transmembrane region" description="Helical" evidence="2">
    <location>
        <begin position="39"/>
        <end position="57"/>
    </location>
</feature>
<protein>
    <recommendedName>
        <fullName evidence="5">DUF3592 domain-containing protein</fullName>
    </recommendedName>
</protein>
<keyword evidence="2" id="KW-1133">Transmembrane helix</keyword>
<evidence type="ECO:0000256" key="1">
    <source>
        <dbReference type="SAM" id="MobiDB-lite"/>
    </source>
</evidence>
<keyword evidence="4" id="KW-1185">Reference proteome</keyword>
<dbReference type="Proteomes" id="UP001501570">
    <property type="component" value="Unassembled WGS sequence"/>
</dbReference>
<feature type="region of interest" description="Disordered" evidence="1">
    <location>
        <begin position="1"/>
        <end position="28"/>
    </location>
</feature>
<sequence length="180" mass="19419">MATVCSVQSSQEPQRDRNAASRAPEHQPGASVTRIVDRLMWIIGVPLVALFALTYGWTQLGPAARAAHREGSLGTFHVISKICQKDCRLRGDFVSDDGTITRDGVDLYGGIPHDADAGDSLRALDTGDPYGVYPPSGSRQWVWSTLSTAGGGAGLLWWVWRYPLRAPGRRSTAALGKRSA</sequence>
<evidence type="ECO:0000313" key="4">
    <source>
        <dbReference type="Proteomes" id="UP001501570"/>
    </source>
</evidence>
<gene>
    <name evidence="3" type="ORF">GCM10023322_12430</name>
</gene>
<comment type="caution">
    <text evidence="3">The sequence shown here is derived from an EMBL/GenBank/DDBJ whole genome shotgun (WGS) entry which is preliminary data.</text>
</comment>
<evidence type="ECO:0000313" key="3">
    <source>
        <dbReference type="EMBL" id="GAA5180343.1"/>
    </source>
</evidence>
<proteinExistence type="predicted"/>
<evidence type="ECO:0000256" key="2">
    <source>
        <dbReference type="SAM" id="Phobius"/>
    </source>
</evidence>
<feature type="compositionally biased region" description="Basic and acidic residues" evidence="1">
    <location>
        <begin position="13"/>
        <end position="25"/>
    </location>
</feature>
<keyword evidence="2" id="KW-0472">Membrane</keyword>
<evidence type="ECO:0008006" key="5">
    <source>
        <dbReference type="Google" id="ProtNLM"/>
    </source>
</evidence>
<reference evidence="4" key="1">
    <citation type="journal article" date="2019" name="Int. J. Syst. Evol. Microbiol.">
        <title>The Global Catalogue of Microorganisms (GCM) 10K type strain sequencing project: providing services to taxonomists for standard genome sequencing and annotation.</title>
        <authorList>
            <consortium name="The Broad Institute Genomics Platform"/>
            <consortium name="The Broad Institute Genome Sequencing Center for Infectious Disease"/>
            <person name="Wu L."/>
            <person name="Ma J."/>
        </authorList>
    </citation>
    <scope>NUCLEOTIDE SEQUENCE [LARGE SCALE GENOMIC DNA]</scope>
    <source>
        <strain evidence="4">JCM 18304</strain>
    </source>
</reference>
<feature type="compositionally biased region" description="Polar residues" evidence="1">
    <location>
        <begin position="1"/>
        <end position="12"/>
    </location>
</feature>
<feature type="transmembrane region" description="Helical" evidence="2">
    <location>
        <begin position="141"/>
        <end position="160"/>
    </location>
</feature>
<dbReference type="EMBL" id="BAABJQ010000003">
    <property type="protein sequence ID" value="GAA5180343.1"/>
    <property type="molecule type" value="Genomic_DNA"/>
</dbReference>
<organism evidence="3 4">
    <name type="scientific">Rugosimonospora acidiphila</name>
    <dbReference type="NCBI Taxonomy" id="556531"/>
    <lineage>
        <taxon>Bacteria</taxon>
        <taxon>Bacillati</taxon>
        <taxon>Actinomycetota</taxon>
        <taxon>Actinomycetes</taxon>
        <taxon>Micromonosporales</taxon>
        <taxon>Micromonosporaceae</taxon>
        <taxon>Rugosimonospora</taxon>
    </lineage>
</organism>
<keyword evidence="2" id="KW-0812">Transmembrane</keyword>
<name>A0ABP9RLJ0_9ACTN</name>